<dbReference type="KEGG" id="vg:26634822"/>
<name>A0A0K1YA38_9CAUD</name>
<dbReference type="EMBL" id="KT186228">
    <property type="protein sequence ID" value="AKY03768.1"/>
    <property type="molecule type" value="Genomic_DNA"/>
</dbReference>
<sequence length="129" mass="14204">MTVARINPNVGRVPIEDFIARNDGVVHELDNRTFEIAVRAEALLAEHREDGHASIDVERGKYDRYVVLSDERGQNAALSIEYGRAAGEKEVRGDDGEMTTISWGASPGLFILATASNLPKKRKGKVKLD</sequence>
<proteinExistence type="predicted"/>
<accession>A0A0K1YA38</accession>
<organism evidence="1 2">
    <name type="scientific">Streptomyces phage Amela</name>
    <dbReference type="NCBI Taxonomy" id="1673877"/>
    <lineage>
        <taxon>Viruses</taxon>
        <taxon>Duplodnaviria</taxon>
        <taxon>Heunggongvirae</taxon>
        <taxon>Uroviricota</taxon>
        <taxon>Caudoviricetes</taxon>
        <taxon>Arquatrovirinae</taxon>
        <taxon>Camvirus</taxon>
        <taxon>Camvirus amela</taxon>
    </lineage>
</organism>
<dbReference type="Pfam" id="PF17395">
    <property type="entry name" value="DUF5403"/>
    <property type="match status" value="1"/>
</dbReference>
<dbReference type="OrthoDB" id="14801at10239"/>
<dbReference type="GeneID" id="26634822"/>
<keyword evidence="2" id="KW-1185">Reference proteome</keyword>
<dbReference type="Proteomes" id="UP000204170">
    <property type="component" value="Segment"/>
</dbReference>
<evidence type="ECO:0000313" key="2">
    <source>
        <dbReference type="Proteomes" id="UP000204170"/>
    </source>
</evidence>
<dbReference type="RefSeq" id="YP_009208291.1">
    <property type="nucleotide sequence ID" value="NC_028904.1"/>
</dbReference>
<reference evidence="1 2" key="1">
    <citation type="journal article" date="2016" name="Genome Announc.">
        <title>Genome Sequences of Streptomyces Phages Amela and Verse.</title>
        <authorList>
            <person name="Layton S.R."/>
            <person name="Hemenway R.M."/>
            <person name="Munyoki C.M."/>
            <person name="Barnes E.B."/>
            <person name="Barnett S.E."/>
            <person name="Bond A.M."/>
            <person name="Narvaez J.M."/>
            <person name="Sirisakd C.D."/>
            <person name="Smith B.R."/>
            <person name="Swain J."/>
            <person name="Syed O."/>
            <person name="Bowman C.A."/>
            <person name="Russell D.A."/>
            <person name="Bhuiyan S."/>
            <person name="Donegan-Quick R."/>
            <person name="Benjamin R.C."/>
            <person name="Hughes L.E."/>
        </authorList>
    </citation>
    <scope>NUCLEOTIDE SEQUENCE [LARGE SCALE GENOMIC DNA]</scope>
</reference>
<gene>
    <name evidence="1" type="ORF">SEA_AMELA_13</name>
</gene>
<protein>
    <submittedName>
        <fullName evidence="1">Uncharacterized protein</fullName>
    </submittedName>
</protein>
<evidence type="ECO:0000313" key="1">
    <source>
        <dbReference type="EMBL" id="AKY03768.1"/>
    </source>
</evidence>
<dbReference type="InterPro" id="IPR039452">
    <property type="entry name" value="DUF5403"/>
</dbReference>